<sequence>MIVLVLSACPEGLRGDLTKWLLEISAGVFVGRVSARVRELLWERVVELAKDGRAIMVYSARNEQRLEFRVHRNQWVPIDLDGLKLILRPSPKSEGQGSVELRPGWSNASRYRRAGRPKASESD</sequence>
<name>A0ABT9IN87_9MICC</name>
<organism evidence="2 3">
    <name type="scientific">Arthrobacter horti</name>
    <dbReference type="NCBI Taxonomy" id="3068273"/>
    <lineage>
        <taxon>Bacteria</taxon>
        <taxon>Bacillati</taxon>
        <taxon>Actinomycetota</taxon>
        <taxon>Actinomycetes</taxon>
        <taxon>Micrococcales</taxon>
        <taxon>Micrococcaceae</taxon>
        <taxon>Arthrobacter</taxon>
    </lineage>
</organism>
<dbReference type="Gene3D" id="3.30.70.240">
    <property type="match status" value="1"/>
</dbReference>
<dbReference type="InterPro" id="IPR010152">
    <property type="entry name" value="CRISPR-assoc_prot_Cas2_sub"/>
</dbReference>
<comment type="caution">
    <text evidence="2">The sequence shown here is derived from an EMBL/GenBank/DDBJ whole genome shotgun (WGS) entry which is preliminary data.</text>
</comment>
<accession>A0ABT9IN87</accession>
<dbReference type="Pfam" id="PF09707">
    <property type="entry name" value="Cas_Cas2CT1978"/>
    <property type="match status" value="1"/>
</dbReference>
<proteinExistence type="predicted"/>
<keyword evidence="3" id="KW-1185">Reference proteome</keyword>
<feature type="region of interest" description="Disordered" evidence="1">
    <location>
        <begin position="89"/>
        <end position="123"/>
    </location>
</feature>
<dbReference type="RefSeq" id="WP_305996110.1">
    <property type="nucleotide sequence ID" value="NZ_JAVALS010000004.1"/>
</dbReference>
<reference evidence="2 3" key="1">
    <citation type="submission" date="2023-08" db="EMBL/GenBank/DDBJ databases">
        <title>Arthrobacter horti sp. nov., isolated from forest soil.</title>
        <authorList>
            <person name="Park M."/>
        </authorList>
    </citation>
    <scope>NUCLEOTIDE SEQUENCE [LARGE SCALE GENOMIC DNA]</scope>
    <source>
        <strain evidence="2 3">YJM1</strain>
    </source>
</reference>
<evidence type="ECO:0000313" key="2">
    <source>
        <dbReference type="EMBL" id="MDP5227056.1"/>
    </source>
</evidence>
<evidence type="ECO:0000313" key="3">
    <source>
        <dbReference type="Proteomes" id="UP001232725"/>
    </source>
</evidence>
<evidence type="ECO:0000256" key="1">
    <source>
        <dbReference type="SAM" id="MobiDB-lite"/>
    </source>
</evidence>
<dbReference type="CDD" id="cd09755">
    <property type="entry name" value="Cas2_I-E"/>
    <property type="match status" value="1"/>
</dbReference>
<dbReference type="NCBIfam" id="TIGR01873">
    <property type="entry name" value="cas_CT1978"/>
    <property type="match status" value="1"/>
</dbReference>
<protein>
    <submittedName>
        <fullName evidence="2">Type I-E CRISPR-associated endoribonuclease Cas2e</fullName>
    </submittedName>
</protein>
<dbReference type="EMBL" id="JAVALS010000004">
    <property type="protein sequence ID" value="MDP5227056.1"/>
    <property type="molecule type" value="Genomic_DNA"/>
</dbReference>
<dbReference type="Proteomes" id="UP001232725">
    <property type="component" value="Unassembled WGS sequence"/>
</dbReference>
<gene>
    <name evidence="2" type="primary">cas2e</name>
    <name evidence="2" type="ORF">Q9R02_07830</name>
</gene>